<comment type="similarity">
    <text evidence="2">Belongs to the asparagine synthetase family.</text>
</comment>
<evidence type="ECO:0000256" key="6">
    <source>
        <dbReference type="ARBA" id="ARBA00022888"/>
    </source>
</evidence>
<dbReference type="Pfam" id="PF13537">
    <property type="entry name" value="GATase_7"/>
    <property type="match status" value="1"/>
</dbReference>
<evidence type="ECO:0000313" key="10">
    <source>
        <dbReference type="EMBL" id="MBL0385988.1"/>
    </source>
</evidence>
<keyword evidence="7" id="KW-0315">Glutamine amidotransferase</keyword>
<dbReference type="InterPro" id="IPR051786">
    <property type="entry name" value="ASN_synthetase/amidase"/>
</dbReference>
<dbReference type="InterPro" id="IPR017932">
    <property type="entry name" value="GATase_2_dom"/>
</dbReference>
<comment type="pathway">
    <text evidence="1">Amino-acid biosynthesis; L-asparagine biosynthesis; L-asparagine from L-aspartate (L-Gln route): step 1/1.</text>
</comment>
<dbReference type="Gene3D" id="3.40.50.620">
    <property type="entry name" value="HUPs"/>
    <property type="match status" value="1"/>
</dbReference>
<dbReference type="InterPro" id="IPR006426">
    <property type="entry name" value="Asn_synth_AEB"/>
</dbReference>
<evidence type="ECO:0000313" key="11">
    <source>
        <dbReference type="Proteomes" id="UP000602284"/>
    </source>
</evidence>
<dbReference type="PROSITE" id="PS51278">
    <property type="entry name" value="GATASE_TYPE_2"/>
    <property type="match status" value="1"/>
</dbReference>
<dbReference type="Proteomes" id="UP000602284">
    <property type="component" value="Unassembled WGS sequence"/>
</dbReference>
<name>A0ABS1J6S9_9BACL</name>
<dbReference type="EC" id="6.3.5.4" evidence="3"/>
<dbReference type="NCBIfam" id="TIGR01536">
    <property type="entry name" value="asn_synth_AEB"/>
    <property type="match status" value="1"/>
</dbReference>
<dbReference type="Gene3D" id="3.60.20.10">
    <property type="entry name" value="Glutamine Phosphoribosylpyrophosphate, subunit 1, domain 1"/>
    <property type="match status" value="1"/>
</dbReference>
<keyword evidence="6" id="KW-0028">Amino-acid biosynthesis</keyword>
<accession>A0ABS1J6S9</accession>
<evidence type="ECO:0000256" key="2">
    <source>
        <dbReference type="ARBA" id="ARBA00005752"/>
    </source>
</evidence>
<evidence type="ECO:0000256" key="4">
    <source>
        <dbReference type="ARBA" id="ARBA00022741"/>
    </source>
</evidence>
<proteinExistence type="inferred from homology"/>
<dbReference type="PIRSF" id="PIRSF001589">
    <property type="entry name" value="Asn_synthetase_glu-h"/>
    <property type="match status" value="1"/>
</dbReference>
<evidence type="ECO:0000256" key="1">
    <source>
        <dbReference type="ARBA" id="ARBA00005187"/>
    </source>
</evidence>
<dbReference type="EMBL" id="JAEQNB010000001">
    <property type="protein sequence ID" value="MBL0385988.1"/>
    <property type="molecule type" value="Genomic_DNA"/>
</dbReference>
<protein>
    <recommendedName>
        <fullName evidence="3">asparagine synthase (glutamine-hydrolyzing)</fullName>
        <ecNumber evidence="3">6.3.5.4</ecNumber>
    </recommendedName>
</protein>
<evidence type="ECO:0000259" key="9">
    <source>
        <dbReference type="PROSITE" id="PS51278"/>
    </source>
</evidence>
<keyword evidence="5" id="KW-0067">ATP-binding</keyword>
<keyword evidence="6" id="KW-0061">Asparagine biosynthesis</keyword>
<keyword evidence="10" id="KW-0436">Ligase</keyword>
<dbReference type="InterPro" id="IPR033738">
    <property type="entry name" value="AsnB_N"/>
</dbReference>
<dbReference type="PANTHER" id="PTHR43284">
    <property type="entry name" value="ASPARAGINE SYNTHETASE (GLUTAMINE-HYDROLYZING)"/>
    <property type="match status" value="1"/>
</dbReference>
<dbReference type="Pfam" id="PF00733">
    <property type="entry name" value="Asn_synthase"/>
    <property type="match status" value="1"/>
</dbReference>
<dbReference type="SUPFAM" id="SSF56235">
    <property type="entry name" value="N-terminal nucleophile aminohydrolases (Ntn hydrolases)"/>
    <property type="match status" value="1"/>
</dbReference>
<dbReference type="InterPro" id="IPR001962">
    <property type="entry name" value="Asn_synthase"/>
</dbReference>
<gene>
    <name evidence="10" type="primary">asnB</name>
    <name evidence="10" type="ORF">JJB07_04920</name>
</gene>
<dbReference type="PANTHER" id="PTHR43284:SF1">
    <property type="entry name" value="ASPARAGINE SYNTHETASE"/>
    <property type="match status" value="1"/>
</dbReference>
<evidence type="ECO:0000256" key="5">
    <source>
        <dbReference type="ARBA" id="ARBA00022840"/>
    </source>
</evidence>
<organism evidence="10 11">
    <name type="scientific">Tumebacillus amylolyticus</name>
    <dbReference type="NCBI Taxonomy" id="2801339"/>
    <lineage>
        <taxon>Bacteria</taxon>
        <taxon>Bacillati</taxon>
        <taxon>Bacillota</taxon>
        <taxon>Bacilli</taxon>
        <taxon>Bacillales</taxon>
        <taxon>Alicyclobacillaceae</taxon>
        <taxon>Tumebacillus</taxon>
    </lineage>
</organism>
<dbReference type="CDD" id="cd01991">
    <property type="entry name" value="Asn_synthase_B_C"/>
    <property type="match status" value="1"/>
</dbReference>
<dbReference type="SUPFAM" id="SSF52402">
    <property type="entry name" value="Adenine nucleotide alpha hydrolases-like"/>
    <property type="match status" value="1"/>
</dbReference>
<evidence type="ECO:0000256" key="8">
    <source>
        <dbReference type="ARBA" id="ARBA00048741"/>
    </source>
</evidence>
<sequence>MCGITGWLDWQRDLTEQGTLVEAMADTLKRRGPDAGGVWLAPRVGLAHRRLIVIDPNGGVQPMVRKLGERTYAITYNGELYNFRELRQELETRGHVFESRSDTEVLLRSYIEWGPACVEKFNGIFAFAIWDENEQTLFLGRDHLGVKPMFYAQRGSSFLFGSEIKALLANPLVKPELDQDGLTELLSMGVFRTPGHGVYRGVSELLPGHTLLVTRNGVRVTQYWKLESREHTADYATTVQQVRELLEDAVTRQLVSDVPISTMLSGGLDSSGVSAIAARAFREEGRQLDTYSLQFVDEDRDFKANPLHRDLDAPWAKKVADSSETNHHIILLDSPELLQDIYEPMRARDLPATGDIETSLYTLFKRMKPDVTVALSGESADEVFGGYPWYYVQEMRNVNTFPWMALGGGNIYDSMRGDVLARMNLAEYKAERYQQALSEVPRLAGESAEDARTREIFYLNITRFLSYMLDRKDRMSMAASLEVRVPFCDYRLVEYMWNVPWEMKFHGGVEKGLLRDAFSHVLPEDVVRRRKTAYPVTHNPNYINGVRAKVREIVEDSSSPIFDLYDREQVRKMAYYDGPVGSGFMSEKNYYDHIIQVDAWMREYKISLV</sequence>
<feature type="domain" description="Glutamine amidotransferase type-2" evidence="9">
    <location>
        <begin position="2"/>
        <end position="216"/>
    </location>
</feature>
<evidence type="ECO:0000256" key="3">
    <source>
        <dbReference type="ARBA" id="ARBA00012737"/>
    </source>
</evidence>
<dbReference type="CDD" id="cd00712">
    <property type="entry name" value="AsnB"/>
    <property type="match status" value="1"/>
</dbReference>
<dbReference type="InterPro" id="IPR029055">
    <property type="entry name" value="Ntn_hydrolases_N"/>
</dbReference>
<comment type="catalytic activity">
    <reaction evidence="8">
        <text>L-aspartate + L-glutamine + ATP + H2O = L-asparagine + L-glutamate + AMP + diphosphate + H(+)</text>
        <dbReference type="Rhea" id="RHEA:12228"/>
        <dbReference type="ChEBI" id="CHEBI:15377"/>
        <dbReference type="ChEBI" id="CHEBI:15378"/>
        <dbReference type="ChEBI" id="CHEBI:29985"/>
        <dbReference type="ChEBI" id="CHEBI:29991"/>
        <dbReference type="ChEBI" id="CHEBI:30616"/>
        <dbReference type="ChEBI" id="CHEBI:33019"/>
        <dbReference type="ChEBI" id="CHEBI:58048"/>
        <dbReference type="ChEBI" id="CHEBI:58359"/>
        <dbReference type="ChEBI" id="CHEBI:456215"/>
        <dbReference type="EC" id="6.3.5.4"/>
    </reaction>
</comment>
<keyword evidence="11" id="KW-1185">Reference proteome</keyword>
<dbReference type="RefSeq" id="WP_201631650.1">
    <property type="nucleotide sequence ID" value="NZ_JAEQNB010000001.1"/>
</dbReference>
<dbReference type="GO" id="GO:0004066">
    <property type="term" value="F:asparagine synthase (glutamine-hydrolyzing) activity"/>
    <property type="evidence" value="ECO:0007669"/>
    <property type="project" value="UniProtKB-EC"/>
</dbReference>
<dbReference type="InterPro" id="IPR014729">
    <property type="entry name" value="Rossmann-like_a/b/a_fold"/>
</dbReference>
<evidence type="ECO:0000256" key="7">
    <source>
        <dbReference type="ARBA" id="ARBA00022962"/>
    </source>
</evidence>
<comment type="caution">
    <text evidence="10">The sequence shown here is derived from an EMBL/GenBank/DDBJ whole genome shotgun (WGS) entry which is preliminary data.</text>
</comment>
<keyword evidence="4" id="KW-0547">Nucleotide-binding</keyword>
<reference evidence="10 11" key="1">
    <citation type="submission" date="2021-01" db="EMBL/GenBank/DDBJ databases">
        <title>Tumebacillus sp. strain ITR2 16S ribosomal RNA gene Genome sequencing and assembly.</title>
        <authorList>
            <person name="Kang M."/>
        </authorList>
    </citation>
    <scope>NUCLEOTIDE SEQUENCE [LARGE SCALE GENOMIC DNA]</scope>
    <source>
        <strain evidence="10 11">ITR2</strain>
    </source>
</reference>